<accession>A0ABM8E2Y9</accession>
<dbReference type="InterPro" id="IPR012338">
    <property type="entry name" value="Beta-lactam/transpept-like"/>
</dbReference>
<dbReference type="PANTHER" id="PTHR46825">
    <property type="entry name" value="D-ALANYL-D-ALANINE-CARBOXYPEPTIDASE/ENDOPEPTIDASE AMPH"/>
    <property type="match status" value="1"/>
</dbReference>
<name>A0ABM8E2Y9_9MICO</name>
<dbReference type="PROSITE" id="PS51257">
    <property type="entry name" value="PROKAR_LIPOPROTEIN"/>
    <property type="match status" value="1"/>
</dbReference>
<organism evidence="3 4">
    <name type="scientific">Microbacterium terricola</name>
    <dbReference type="NCBI Taxonomy" id="344163"/>
    <lineage>
        <taxon>Bacteria</taxon>
        <taxon>Bacillati</taxon>
        <taxon>Actinomycetota</taxon>
        <taxon>Actinomycetes</taxon>
        <taxon>Micrococcales</taxon>
        <taxon>Microbacteriaceae</taxon>
        <taxon>Microbacterium</taxon>
    </lineage>
</organism>
<feature type="chain" id="PRO_5046686277" evidence="1">
    <location>
        <begin position="29"/>
        <end position="426"/>
    </location>
</feature>
<dbReference type="RefSeq" id="WP_263796997.1">
    <property type="nucleotide sequence ID" value="NZ_AP027141.1"/>
</dbReference>
<evidence type="ECO:0000313" key="4">
    <source>
        <dbReference type="Proteomes" id="UP001317779"/>
    </source>
</evidence>
<evidence type="ECO:0000256" key="1">
    <source>
        <dbReference type="SAM" id="SignalP"/>
    </source>
</evidence>
<keyword evidence="1" id="KW-0732">Signal</keyword>
<sequence length="426" mass="43534">MRVFSGRRGAIAAVVACLAIAVSLSGCADAESVPIDVPTQADGGFPDETGQRLQDAVAAAMTATGSTGAIVGVWAPWSGSWVDGIGTQSPTDDTPVTADLTFPVADVTRSMTCDVLYILDARKVLDADDSVTDYVGGVASLADVSLRQLCDSTSGVGSYAPLLLATWLQTPARVWGPLELASYGLGKSSDAIPGSRYLDSDAGYLLLGLALERATGTPAHDLFEQYLAGPLDLEHTLLPAAASSATDPAGMLTGLYSRKVDGGYQCAEPTDVTGMSPSIGYTDSGVVSTVDDLHRYVQALAVGSLMADGVDRYDTPYAPAADAPTWDRRAGGTVRFGSLVGQFGAVPGHSTAAFADPESGLTVVVTLNNSAAGGKMAAYLARELAAIASKAPAAGGEAAPDAGLPWTADEQHKKIAKAAICSAPED</sequence>
<feature type="signal peptide" evidence="1">
    <location>
        <begin position="1"/>
        <end position="28"/>
    </location>
</feature>
<dbReference type="InterPro" id="IPR001466">
    <property type="entry name" value="Beta-lactam-related"/>
</dbReference>
<dbReference type="Proteomes" id="UP001317779">
    <property type="component" value="Chromosome"/>
</dbReference>
<dbReference type="SUPFAM" id="SSF56601">
    <property type="entry name" value="beta-lactamase/transpeptidase-like"/>
    <property type="match status" value="1"/>
</dbReference>
<dbReference type="Pfam" id="PF00144">
    <property type="entry name" value="Beta-lactamase"/>
    <property type="match status" value="1"/>
</dbReference>
<proteinExistence type="predicted"/>
<dbReference type="InterPro" id="IPR050491">
    <property type="entry name" value="AmpC-like"/>
</dbReference>
<dbReference type="PANTHER" id="PTHR46825:SF7">
    <property type="entry name" value="D-ALANYL-D-ALANINE CARBOXYPEPTIDASE"/>
    <property type="match status" value="1"/>
</dbReference>
<protein>
    <submittedName>
        <fullName evidence="3">Beta-lactamase</fullName>
    </submittedName>
</protein>
<dbReference type="Gene3D" id="3.40.710.10">
    <property type="entry name" value="DD-peptidase/beta-lactamase superfamily"/>
    <property type="match status" value="1"/>
</dbReference>
<keyword evidence="4" id="KW-1185">Reference proteome</keyword>
<gene>
    <name evidence="3" type="ORF">Microterr_29930</name>
</gene>
<dbReference type="EMBL" id="AP027141">
    <property type="protein sequence ID" value="BDV32333.1"/>
    <property type="molecule type" value="Genomic_DNA"/>
</dbReference>
<evidence type="ECO:0000313" key="3">
    <source>
        <dbReference type="EMBL" id="BDV32333.1"/>
    </source>
</evidence>
<reference evidence="3 4" key="1">
    <citation type="submission" date="2022-12" db="EMBL/GenBank/DDBJ databases">
        <title>Microbacterium terricola strain KV-448 chromosome, complete genome.</title>
        <authorList>
            <person name="Oshima T."/>
            <person name="Moriya T."/>
            <person name="Bessho Y."/>
        </authorList>
    </citation>
    <scope>NUCLEOTIDE SEQUENCE [LARGE SCALE GENOMIC DNA]</scope>
    <source>
        <strain evidence="3 4">KV-448</strain>
    </source>
</reference>
<evidence type="ECO:0000259" key="2">
    <source>
        <dbReference type="Pfam" id="PF00144"/>
    </source>
</evidence>
<feature type="domain" description="Beta-lactamase-related" evidence="2">
    <location>
        <begin position="54"/>
        <end position="384"/>
    </location>
</feature>